<evidence type="ECO:0000256" key="7">
    <source>
        <dbReference type="ARBA" id="ARBA00023136"/>
    </source>
</evidence>
<dbReference type="Proteomes" id="UP000652761">
    <property type="component" value="Unassembled WGS sequence"/>
</dbReference>
<comment type="subcellular location">
    <subcellularLocation>
        <location evidence="1 8">Membrane</location>
        <topology evidence="1 8">Multi-pass membrane protein</topology>
    </subcellularLocation>
</comment>
<reference evidence="11" key="1">
    <citation type="submission" date="2017-07" db="EMBL/GenBank/DDBJ databases">
        <title>Taro Niue Genome Assembly and Annotation.</title>
        <authorList>
            <person name="Atibalentja N."/>
            <person name="Keating K."/>
            <person name="Fields C.J."/>
        </authorList>
    </citation>
    <scope>NUCLEOTIDE SEQUENCE</scope>
    <source>
        <strain evidence="11">Niue_2</strain>
        <tissue evidence="11">Leaf</tissue>
    </source>
</reference>
<dbReference type="AlphaFoldDB" id="A0A843UJU0"/>
<feature type="transmembrane region" description="Helical" evidence="8">
    <location>
        <begin position="272"/>
        <end position="290"/>
    </location>
</feature>
<keyword evidence="10" id="KW-0732">Signal</keyword>
<comment type="caution">
    <text evidence="8">Lacks conserved residue(s) required for the propagation of feature annotation.</text>
</comment>
<feature type="transmembrane region" description="Helical" evidence="8">
    <location>
        <begin position="49"/>
        <end position="68"/>
    </location>
</feature>
<dbReference type="PANTHER" id="PTHR11040:SF181">
    <property type="entry name" value="ZINC TRANSPORTER 1"/>
    <property type="match status" value="1"/>
</dbReference>
<evidence type="ECO:0000256" key="8">
    <source>
        <dbReference type="RuleBase" id="RU362088"/>
    </source>
</evidence>
<keyword evidence="3 8" id="KW-0813">Transport</keyword>
<organism evidence="11 12">
    <name type="scientific">Colocasia esculenta</name>
    <name type="common">Wild taro</name>
    <name type="synonym">Arum esculentum</name>
    <dbReference type="NCBI Taxonomy" id="4460"/>
    <lineage>
        <taxon>Eukaryota</taxon>
        <taxon>Viridiplantae</taxon>
        <taxon>Streptophyta</taxon>
        <taxon>Embryophyta</taxon>
        <taxon>Tracheophyta</taxon>
        <taxon>Spermatophyta</taxon>
        <taxon>Magnoliopsida</taxon>
        <taxon>Liliopsida</taxon>
        <taxon>Araceae</taxon>
        <taxon>Aroideae</taxon>
        <taxon>Colocasieae</taxon>
        <taxon>Colocasia</taxon>
    </lineage>
</organism>
<dbReference type="GO" id="GO:0005385">
    <property type="term" value="F:zinc ion transmembrane transporter activity"/>
    <property type="evidence" value="ECO:0007669"/>
    <property type="project" value="InterPro"/>
</dbReference>
<evidence type="ECO:0000256" key="2">
    <source>
        <dbReference type="ARBA" id="ARBA00006939"/>
    </source>
</evidence>
<evidence type="ECO:0000313" key="11">
    <source>
        <dbReference type="EMBL" id="MQL83641.1"/>
    </source>
</evidence>
<feature type="transmembrane region" description="Helical" evidence="8">
    <location>
        <begin position="310"/>
        <end position="330"/>
    </location>
</feature>
<evidence type="ECO:0000256" key="5">
    <source>
        <dbReference type="ARBA" id="ARBA00022989"/>
    </source>
</evidence>
<evidence type="ECO:0000256" key="10">
    <source>
        <dbReference type="SAM" id="SignalP"/>
    </source>
</evidence>
<protein>
    <submittedName>
        <fullName evidence="11">Uncharacterized protein</fullName>
    </submittedName>
</protein>
<name>A0A843UJU0_COLES</name>
<feature type="transmembrane region" description="Helical" evidence="8">
    <location>
        <begin position="121"/>
        <end position="142"/>
    </location>
</feature>
<dbReference type="InterPro" id="IPR004698">
    <property type="entry name" value="Zn/Fe_permease_fun/pln"/>
</dbReference>
<proteinExistence type="inferred from homology"/>
<dbReference type="Pfam" id="PF02535">
    <property type="entry name" value="Zip"/>
    <property type="match status" value="1"/>
</dbReference>
<feature type="chain" id="PRO_5032270779" evidence="10">
    <location>
        <begin position="26"/>
        <end position="362"/>
    </location>
</feature>
<feature type="signal peptide" evidence="10">
    <location>
        <begin position="1"/>
        <end position="25"/>
    </location>
</feature>
<feature type="region of interest" description="Disordered" evidence="9">
    <location>
        <begin position="179"/>
        <end position="202"/>
    </location>
</feature>
<feature type="transmembrane region" description="Helical" evidence="8">
    <location>
        <begin position="342"/>
        <end position="361"/>
    </location>
</feature>
<dbReference type="InterPro" id="IPR003689">
    <property type="entry name" value="ZIP"/>
</dbReference>
<keyword evidence="4 8" id="KW-0812">Transmembrane</keyword>
<gene>
    <name evidence="11" type="ORF">Taro_016137</name>
</gene>
<keyword evidence="5 8" id="KW-1133">Transmembrane helix</keyword>
<dbReference type="OrthoDB" id="448280at2759"/>
<evidence type="ECO:0000256" key="3">
    <source>
        <dbReference type="ARBA" id="ARBA00022448"/>
    </source>
</evidence>
<evidence type="ECO:0000313" key="12">
    <source>
        <dbReference type="Proteomes" id="UP000652761"/>
    </source>
</evidence>
<keyword evidence="12" id="KW-1185">Reference proteome</keyword>
<keyword evidence="7 8" id="KW-0472">Membrane</keyword>
<evidence type="ECO:0000256" key="9">
    <source>
        <dbReference type="SAM" id="MobiDB-lite"/>
    </source>
</evidence>
<evidence type="ECO:0000256" key="6">
    <source>
        <dbReference type="ARBA" id="ARBA00023065"/>
    </source>
</evidence>
<dbReference type="GO" id="GO:0005886">
    <property type="term" value="C:plasma membrane"/>
    <property type="evidence" value="ECO:0007669"/>
    <property type="project" value="TreeGrafter"/>
</dbReference>
<accession>A0A843UJU0</accession>
<feature type="transmembrane region" description="Helical" evidence="8">
    <location>
        <begin position="80"/>
        <end position="101"/>
    </location>
</feature>
<keyword evidence="6 8" id="KW-0406">Ion transport</keyword>
<sequence length="362" mass="38433">MARVCRFLLLLVMVLPFLCLPVVAGSATCECTKDDTGHGKSAALRLKLVAIASILAAGGLAVVVPILGRWVAALHPERDAFFIIKAFAAGVILATGLIHILPSAFHSLTSPCLRGGPWQRFPFAGFVSMMSALGTLMVDTYATSYYKRSHFSKARPVDDGTVDEERASEHAAHVHVHTHATHGHSHGAGATPHREDEETASEHIRHRVVSQVLELGIVVHSVIIGVSLGASVHLSTIRPLVGALSFHQFFEGLGLGSCIVQARFKGREMAAMVLFFSLTTPAGIAAGITICSRYDPGSTTALVVEGLLNSASAGILIYMSLVDLLAADFMNPRMQSKGRLQLAAYVALLLGAGLMSLLAVWA</sequence>
<dbReference type="PANTHER" id="PTHR11040">
    <property type="entry name" value="ZINC/IRON TRANSPORTER"/>
    <property type="match status" value="1"/>
</dbReference>
<comment type="similarity">
    <text evidence="2 8">Belongs to the ZIP transporter (TC 2.A.5) family.</text>
</comment>
<dbReference type="EMBL" id="NMUH01000709">
    <property type="protein sequence ID" value="MQL83641.1"/>
    <property type="molecule type" value="Genomic_DNA"/>
</dbReference>
<evidence type="ECO:0000256" key="1">
    <source>
        <dbReference type="ARBA" id="ARBA00004141"/>
    </source>
</evidence>
<dbReference type="NCBIfam" id="TIGR00820">
    <property type="entry name" value="zip"/>
    <property type="match status" value="1"/>
</dbReference>
<feature type="compositionally biased region" description="Basic and acidic residues" evidence="9">
    <location>
        <begin position="192"/>
        <end position="202"/>
    </location>
</feature>
<evidence type="ECO:0000256" key="4">
    <source>
        <dbReference type="ARBA" id="ARBA00022692"/>
    </source>
</evidence>
<comment type="caution">
    <text evidence="11">The sequence shown here is derived from an EMBL/GenBank/DDBJ whole genome shotgun (WGS) entry which is preliminary data.</text>
</comment>